<organism evidence="2 3">
    <name type="scientific">Glossina palpalis gambiensis</name>
    <dbReference type="NCBI Taxonomy" id="67801"/>
    <lineage>
        <taxon>Eukaryota</taxon>
        <taxon>Metazoa</taxon>
        <taxon>Ecdysozoa</taxon>
        <taxon>Arthropoda</taxon>
        <taxon>Hexapoda</taxon>
        <taxon>Insecta</taxon>
        <taxon>Pterygota</taxon>
        <taxon>Neoptera</taxon>
        <taxon>Endopterygota</taxon>
        <taxon>Diptera</taxon>
        <taxon>Brachycera</taxon>
        <taxon>Muscomorpha</taxon>
        <taxon>Hippoboscoidea</taxon>
        <taxon>Glossinidae</taxon>
        <taxon>Glossina</taxon>
    </lineage>
</organism>
<feature type="compositionally biased region" description="Polar residues" evidence="1">
    <location>
        <begin position="685"/>
        <end position="700"/>
    </location>
</feature>
<feature type="region of interest" description="Disordered" evidence="1">
    <location>
        <begin position="429"/>
        <end position="454"/>
    </location>
</feature>
<feature type="region of interest" description="Disordered" evidence="1">
    <location>
        <begin position="312"/>
        <end position="333"/>
    </location>
</feature>
<feature type="compositionally biased region" description="Low complexity" evidence="1">
    <location>
        <begin position="867"/>
        <end position="876"/>
    </location>
</feature>
<dbReference type="EMBL" id="JXJN01007650">
    <property type="status" value="NOT_ANNOTATED_CDS"/>
    <property type="molecule type" value="Genomic_DNA"/>
</dbReference>
<dbReference type="Proteomes" id="UP000092460">
    <property type="component" value="Unassembled WGS sequence"/>
</dbReference>
<protein>
    <submittedName>
        <fullName evidence="2">Uncharacterized protein</fullName>
    </submittedName>
</protein>
<accession>A0A1B0B2H7</accession>
<keyword evidence="3" id="KW-1185">Reference proteome</keyword>
<feature type="compositionally biased region" description="Basic and acidic residues" evidence="1">
    <location>
        <begin position="610"/>
        <end position="636"/>
    </location>
</feature>
<dbReference type="PANTHER" id="PTHR21477">
    <property type="entry name" value="ZGC:172139"/>
    <property type="match status" value="1"/>
</dbReference>
<dbReference type="Pfam" id="PF09741">
    <property type="entry name" value="DUF2045"/>
    <property type="match status" value="1"/>
</dbReference>
<evidence type="ECO:0000313" key="3">
    <source>
        <dbReference type="Proteomes" id="UP000092460"/>
    </source>
</evidence>
<feature type="region of interest" description="Disordered" evidence="1">
    <location>
        <begin position="862"/>
        <end position="889"/>
    </location>
</feature>
<feature type="compositionally biased region" description="Basic and acidic residues" evidence="1">
    <location>
        <begin position="660"/>
        <end position="671"/>
    </location>
</feature>
<dbReference type="EMBL" id="JXJN01007649">
    <property type="status" value="NOT_ANNOTATED_CDS"/>
    <property type="molecule type" value="Genomic_DNA"/>
</dbReference>
<dbReference type="AlphaFoldDB" id="A0A1B0B2H7"/>
<dbReference type="VEuPathDB" id="VectorBase:GPPI016802"/>
<dbReference type="EnsemblMetazoa" id="GPPI016802-RA">
    <property type="protein sequence ID" value="GPPI016802-PA"/>
    <property type="gene ID" value="GPPI016802"/>
</dbReference>
<reference evidence="2" key="2">
    <citation type="submission" date="2020-05" db="UniProtKB">
        <authorList>
            <consortium name="EnsemblMetazoa"/>
        </authorList>
    </citation>
    <scope>IDENTIFICATION</scope>
    <source>
        <strain evidence="2">IAEA</strain>
    </source>
</reference>
<proteinExistence type="predicted"/>
<name>A0A1B0B2H7_9MUSC</name>
<reference evidence="3" key="1">
    <citation type="submission" date="2015-01" db="EMBL/GenBank/DDBJ databases">
        <authorList>
            <person name="Aksoy S."/>
            <person name="Warren W."/>
            <person name="Wilson R.K."/>
        </authorList>
    </citation>
    <scope>NUCLEOTIDE SEQUENCE [LARGE SCALE GENOMIC DNA]</scope>
    <source>
        <strain evidence="3">IAEA</strain>
    </source>
</reference>
<feature type="compositionally biased region" description="Basic and acidic residues" evidence="1">
    <location>
        <begin position="442"/>
        <end position="453"/>
    </location>
</feature>
<dbReference type="PANTHER" id="PTHR21477:SF13">
    <property type="entry name" value="KIAA0930"/>
    <property type="match status" value="1"/>
</dbReference>
<dbReference type="InterPro" id="IPR019141">
    <property type="entry name" value="DUF2045"/>
</dbReference>
<evidence type="ECO:0000313" key="2">
    <source>
        <dbReference type="EnsemblMetazoa" id="GPPI016802-PA"/>
    </source>
</evidence>
<sequence length="1010" mass="113524">MSLAAGVLLKHQTPLQQLLEDINFQRNKEMRQLLKDECMIDLKSKKGSPFSLQALFVNSHRNQYMNILLCKHCFFLADSGFVVLQGTTYWTDLFVRHFLFQSEPVHSIDSDDLLFFVRKKHVKSSSRHMPKYETEVDVFRKDSRKLPIGDPDVDWEETVYLNMVIHQFDYTLTLAICTRTSPKELQVLRRHSQRVYASPSRRKMDTKGEGEEITYPHICFMVDNFDEVFSDILVRDGEMVCVELVANDKDGAVQGVIFLGSIRYDALKKVYDARQSSLSTKVAQRMSFDLFSSGAGVQTRCEFVRMKGPQGKGHAEMAVTKPKGSGVETPTSEPGFCATDMWDDWEEDNGDYCSYGHQRRLSDPSANLNNFSRYAWRTKSGGDAIGASGSAGVKARSENEGLDSLANEVSEIEAGDLRDDLRPAFSASKEQLHNHSNWKSTIRSESESEHNAKETTAVGVETIKYETEDMTIEVVADALEANVEVTSVPKNSAVTPKKTTNKTTGCAGNCFKTGKKCKKRWVLSSDINTPEMSEIYCPTCDDFANETPACLNKMPDPRNKVKPKTIANLESELVISKRGSLRLNERKPFIKDRLMRSSSLSAADRKKGKKNEASPNKKEKPKIKDKDKDKIKEKLSKANSLLAKVSPKRVRANRNQIPENADKIRNNKEINSHNNSKNSKKVLSQDKSVAKQVSESLENNEVTPLQEYEIADDAVSLSGIELTQVAESEAKIAILTETDTKLMIAVRGQEELPVVEEPAESSASQTATITEAISTNRLSTFSLTNSPSLSQNDNPVQTTCEFAKCVRVAVKNDDNHPLQHSQCPNDPSSENDFEIISSTDAKESVYKFNLKIDDNDNCHTSHTLRLSPVSPSSTSPLKISQLSTAEDKSEEKQGISCSYLSTTLPRTKRSDAMLAHYNRVIHLVPKRRTPDGTNIYYWCDVPKQALKELDDGAYNPLWASRGFAQSFHFWKENKRQQSSPLNAFLTYVTLPWWSIAKDLLDHREAPILTF</sequence>
<evidence type="ECO:0000256" key="1">
    <source>
        <dbReference type="SAM" id="MobiDB-lite"/>
    </source>
</evidence>
<feature type="region of interest" description="Disordered" evidence="1">
    <location>
        <begin position="594"/>
        <end position="700"/>
    </location>
</feature>